<dbReference type="GO" id="GO:0005743">
    <property type="term" value="C:mitochondrial inner membrane"/>
    <property type="evidence" value="ECO:0007669"/>
    <property type="project" value="UniProtKB-SubCell"/>
</dbReference>
<evidence type="ECO:0000313" key="23">
    <source>
        <dbReference type="EMBL" id="BAG49613.1"/>
    </source>
</evidence>
<evidence type="ECO:0000256" key="21">
    <source>
        <dbReference type="RuleBase" id="RU000461"/>
    </source>
</evidence>
<dbReference type="UniPathway" id="UPA00229"/>
<gene>
    <name evidence="23" type="primary">CYP11A</name>
</gene>
<evidence type="ECO:0000256" key="6">
    <source>
        <dbReference type="ARBA" id="ARBA00022548"/>
    </source>
</evidence>
<dbReference type="Pfam" id="PF00067">
    <property type="entry name" value="p450"/>
    <property type="match status" value="1"/>
</dbReference>
<comment type="pathway">
    <text evidence="2 22">Lipid metabolism; C21-steroid hormone metabolism.</text>
</comment>
<evidence type="ECO:0000256" key="22">
    <source>
        <dbReference type="RuleBase" id="RU364077"/>
    </source>
</evidence>
<comment type="cofactor">
    <cofactor evidence="1 20 22">
        <name>heme</name>
        <dbReference type="ChEBI" id="CHEBI:30413"/>
    </cofactor>
</comment>
<dbReference type="EC" id="1.14.15.6" evidence="4 22"/>
<keyword evidence="14 22" id="KW-0443">Lipid metabolism</keyword>
<keyword evidence="8 20" id="KW-0479">Metal-binding</keyword>
<evidence type="ECO:0000256" key="13">
    <source>
        <dbReference type="ARBA" id="ARBA00023033"/>
    </source>
</evidence>
<comment type="similarity">
    <text evidence="3 21">Belongs to the cytochrome P450 family.</text>
</comment>
<comment type="catalytic activity">
    <reaction evidence="22">
        <text>6 reduced [adrenodoxin] + cholesterol + 3 O2 + 6 H(+) = 4-methylpentanal + pregnenolone + 6 oxidized [adrenodoxin] + 4 H2O</text>
        <dbReference type="Rhea" id="RHEA:35739"/>
        <dbReference type="Rhea" id="RHEA-COMP:9998"/>
        <dbReference type="Rhea" id="RHEA-COMP:9999"/>
        <dbReference type="ChEBI" id="CHEBI:15377"/>
        <dbReference type="ChEBI" id="CHEBI:15378"/>
        <dbReference type="ChEBI" id="CHEBI:15379"/>
        <dbReference type="ChEBI" id="CHEBI:16113"/>
        <dbReference type="ChEBI" id="CHEBI:16581"/>
        <dbReference type="ChEBI" id="CHEBI:17998"/>
        <dbReference type="ChEBI" id="CHEBI:33737"/>
        <dbReference type="ChEBI" id="CHEBI:33738"/>
        <dbReference type="EC" id="1.14.15.6"/>
    </reaction>
</comment>
<comment type="subcellular location">
    <subcellularLocation>
        <location evidence="22">Mitochondrion inner membrane</location>
        <topology evidence="22">Peripheral membrane protein</topology>
    </subcellularLocation>
    <text evidence="22">Localizes to the matrix side of the mitochondrion inner membrane.</text>
</comment>
<dbReference type="AlphaFoldDB" id="B3IWM9"/>
<evidence type="ECO:0000256" key="4">
    <source>
        <dbReference type="ARBA" id="ARBA00012764"/>
    </source>
</evidence>
<evidence type="ECO:0000256" key="7">
    <source>
        <dbReference type="ARBA" id="ARBA00022617"/>
    </source>
</evidence>
<evidence type="ECO:0000256" key="3">
    <source>
        <dbReference type="ARBA" id="ARBA00010617"/>
    </source>
</evidence>
<evidence type="ECO:0000256" key="18">
    <source>
        <dbReference type="ARBA" id="ARBA00023221"/>
    </source>
</evidence>
<dbReference type="InterPro" id="IPR017972">
    <property type="entry name" value="Cyt_P450_CS"/>
</dbReference>
<dbReference type="GO" id="GO:0006700">
    <property type="term" value="P:C21-steroid hormone biosynthetic process"/>
    <property type="evidence" value="ECO:0007669"/>
    <property type="project" value="TreeGrafter"/>
</dbReference>
<dbReference type="InterPro" id="IPR050479">
    <property type="entry name" value="CYP11_CYP27_families"/>
</dbReference>
<organism evidence="23">
    <name type="scientific">Cynops pyrrhogaster</name>
    <name type="common">Japanese fire-bellied newt</name>
    <name type="synonym">Molge pyrrhogaster</name>
    <dbReference type="NCBI Taxonomy" id="8330"/>
    <lineage>
        <taxon>Eukaryota</taxon>
        <taxon>Metazoa</taxon>
        <taxon>Chordata</taxon>
        <taxon>Craniata</taxon>
        <taxon>Vertebrata</taxon>
        <taxon>Euteleostomi</taxon>
        <taxon>Amphibia</taxon>
        <taxon>Batrachia</taxon>
        <taxon>Caudata</taxon>
        <taxon>Salamandroidea</taxon>
        <taxon>Salamandridae</taxon>
        <taxon>Pleurodelinae</taxon>
        <taxon>Cynops</taxon>
    </lineage>
</organism>
<reference evidence="23" key="1">
    <citation type="journal article" date="2011" name="Gen. Comp. Endocrinol.">
        <title>Expression of cytochrome P450 side-chain cleavage enzyme mRNA and production of pregnenolone in the brain of the red-bellied newt Cynops pyrrhogaster.</title>
        <authorList>
            <person name="Takase M."/>
            <person name="Haraguchi S."/>
            <person name="Hasunuma I."/>
            <person name="Kikuyama S."/>
            <person name="Tsutsui K."/>
        </authorList>
    </citation>
    <scope>NUCLEOTIDE SEQUENCE</scope>
    <source>
        <tissue evidence="23">Testis</tissue>
    </source>
</reference>
<dbReference type="PRINTS" id="PR00385">
    <property type="entry name" value="P450"/>
</dbReference>
<dbReference type="SUPFAM" id="SSF48264">
    <property type="entry name" value="Cytochrome P450"/>
    <property type="match status" value="1"/>
</dbReference>
<dbReference type="EMBL" id="AB373210">
    <property type="protein sequence ID" value="BAG49613.1"/>
    <property type="molecule type" value="mRNA"/>
</dbReference>
<evidence type="ECO:0000256" key="19">
    <source>
        <dbReference type="ARBA" id="ARBA00023250"/>
    </source>
</evidence>
<keyword evidence="7 20" id="KW-0349">Heme</keyword>
<sequence>MGYQILHSTGARMLARAALRWPTWGVPCCTSAVSRRHVHALTTEPVSPSVQGKLPRPFDEIPGEWKNGWVNLYRFWREDGFHNIHGLMEKNFQTFGPIYREKIGYYESVNIIQPEDAAAIFKVEGSFPERLTVKPWKAYRDFRNKKYGVLLKSGEDWRFNRLVLNKEVLSLKVIDQFLPLLNEVGEDFVKRIHHQIQRSGRGRWTADLSNELFRFALESVSYVLYGERLGLLQDYIDQEAQRFIDAITKMFQTTSPMLYIPPELLRTINSKIWTAHIEAWDVIFTQADKCIQNIYRDMRLNQKNRKEYSGVLANLLLQDKLHIDDIKASVTELMAGGVDTTSMTLQWTLYELARYPMVQDKLRAEVLTAKAEAQGDMSKVLKGVPLVKAAIKETLRLHPVAVSLQRYIQQDTVIQNYFIPAGTLVQVGLYAMGRDSTVFVKPEKYNPERWLERDASHFRGLGFGFGPRQCLGRRIAEMEMHLFLIHLLENFRIEVKREAEVKTTFDLILVPSKPIHLTVLPLN</sequence>
<keyword evidence="15 22" id="KW-0496">Mitochondrion</keyword>
<proteinExistence type="evidence at transcript level"/>
<evidence type="ECO:0000256" key="15">
    <source>
        <dbReference type="ARBA" id="ARBA00023128"/>
    </source>
</evidence>
<dbReference type="PRINTS" id="PR00463">
    <property type="entry name" value="EP450I"/>
</dbReference>
<evidence type="ECO:0000256" key="9">
    <source>
        <dbReference type="ARBA" id="ARBA00022792"/>
    </source>
</evidence>
<dbReference type="FunFam" id="1.10.630.10:FF:000015">
    <property type="entry name" value="Cholesterol side-chain cleavage enzyme, mitochondrial"/>
    <property type="match status" value="1"/>
</dbReference>
<dbReference type="InterPro" id="IPR036396">
    <property type="entry name" value="Cyt_P450_sf"/>
</dbReference>
<keyword evidence="10 22" id="KW-0809">Transit peptide</keyword>
<evidence type="ECO:0000256" key="8">
    <source>
        <dbReference type="ARBA" id="ARBA00022723"/>
    </source>
</evidence>
<evidence type="ECO:0000256" key="12">
    <source>
        <dbReference type="ARBA" id="ARBA00023004"/>
    </source>
</evidence>
<feature type="binding site" description="axial binding residue" evidence="20">
    <location>
        <position position="470"/>
    </location>
    <ligand>
        <name>heme</name>
        <dbReference type="ChEBI" id="CHEBI:30413"/>
    </ligand>
    <ligandPart>
        <name>Fe</name>
        <dbReference type="ChEBI" id="CHEBI:18248"/>
    </ligandPart>
</feature>
<dbReference type="GO" id="GO:0008386">
    <property type="term" value="F:cholesterol monooxygenase (side-chain-cleaving) activity"/>
    <property type="evidence" value="ECO:0007669"/>
    <property type="project" value="UniProtKB-EC"/>
</dbReference>
<keyword evidence="19 22" id="KW-0755">Steroidogenesis</keyword>
<evidence type="ECO:0000256" key="16">
    <source>
        <dbReference type="ARBA" id="ARBA00023136"/>
    </source>
</evidence>
<dbReference type="GO" id="GO:0020037">
    <property type="term" value="F:heme binding"/>
    <property type="evidence" value="ECO:0007669"/>
    <property type="project" value="InterPro"/>
</dbReference>
<keyword evidence="18 22" id="KW-0753">Steroid metabolism</keyword>
<dbReference type="InterPro" id="IPR002401">
    <property type="entry name" value="Cyt_P450_E_grp-I"/>
</dbReference>
<dbReference type="Gene3D" id="1.10.630.10">
    <property type="entry name" value="Cytochrome P450"/>
    <property type="match status" value="1"/>
</dbReference>
<dbReference type="PANTHER" id="PTHR24279:SF3">
    <property type="entry name" value="CHOLESTEROL SIDE-CHAIN CLEAVAGE ENZYME, MITOCHONDRIAL"/>
    <property type="match status" value="1"/>
</dbReference>
<dbReference type="CDD" id="cd20643">
    <property type="entry name" value="CYP11A1"/>
    <property type="match status" value="1"/>
</dbReference>
<evidence type="ECO:0000256" key="20">
    <source>
        <dbReference type="PIRSR" id="PIRSR602401-1"/>
    </source>
</evidence>
<dbReference type="GO" id="GO:0071375">
    <property type="term" value="P:cellular response to peptide hormone stimulus"/>
    <property type="evidence" value="ECO:0007669"/>
    <property type="project" value="TreeGrafter"/>
</dbReference>
<evidence type="ECO:0000256" key="1">
    <source>
        <dbReference type="ARBA" id="ARBA00001971"/>
    </source>
</evidence>
<evidence type="ECO:0000256" key="10">
    <source>
        <dbReference type="ARBA" id="ARBA00022946"/>
    </source>
</evidence>
<accession>B3IWM9</accession>
<keyword evidence="11 21" id="KW-0560">Oxidoreductase</keyword>
<evidence type="ECO:0000256" key="11">
    <source>
        <dbReference type="ARBA" id="ARBA00023002"/>
    </source>
</evidence>
<evidence type="ECO:0000256" key="14">
    <source>
        <dbReference type="ARBA" id="ARBA00023098"/>
    </source>
</evidence>
<dbReference type="GO" id="GO:0005506">
    <property type="term" value="F:iron ion binding"/>
    <property type="evidence" value="ECO:0007669"/>
    <property type="project" value="InterPro"/>
</dbReference>
<keyword evidence="6 22" id="KW-0153">Cholesterol metabolism</keyword>
<protein>
    <recommendedName>
        <fullName evidence="5 22">Cholesterol side-chain cleavage enzyme, mitochondrial</fullName>
        <ecNumber evidence="4 22">1.14.15.6</ecNumber>
    </recommendedName>
    <alternativeName>
        <fullName evidence="22">Cholesterol desmolase</fullName>
    </alternativeName>
</protein>
<dbReference type="GO" id="GO:0006704">
    <property type="term" value="P:glucocorticoid biosynthetic process"/>
    <property type="evidence" value="ECO:0007669"/>
    <property type="project" value="TreeGrafter"/>
</dbReference>
<keyword evidence="16 22" id="KW-0472">Membrane</keyword>
<keyword evidence="9" id="KW-0999">Mitochondrion inner membrane</keyword>
<evidence type="ECO:0000256" key="2">
    <source>
        <dbReference type="ARBA" id="ARBA00005108"/>
    </source>
</evidence>
<name>B3IWM9_CYNPY</name>
<evidence type="ECO:0000256" key="5">
    <source>
        <dbReference type="ARBA" id="ARBA00019844"/>
    </source>
</evidence>
<keyword evidence="13 21" id="KW-0503">Monooxygenase</keyword>
<keyword evidence="12 20" id="KW-0408">Iron</keyword>
<evidence type="ECO:0000256" key="17">
    <source>
        <dbReference type="ARBA" id="ARBA00023166"/>
    </source>
</evidence>
<dbReference type="PROSITE" id="PS00086">
    <property type="entry name" value="CYTOCHROME_P450"/>
    <property type="match status" value="1"/>
</dbReference>
<dbReference type="GO" id="GO:0008203">
    <property type="term" value="P:cholesterol metabolic process"/>
    <property type="evidence" value="ECO:0007669"/>
    <property type="project" value="UniProtKB-KW"/>
</dbReference>
<dbReference type="GO" id="GO:0034650">
    <property type="term" value="P:cortisol metabolic process"/>
    <property type="evidence" value="ECO:0007669"/>
    <property type="project" value="TreeGrafter"/>
</dbReference>
<dbReference type="PANTHER" id="PTHR24279">
    <property type="entry name" value="CYTOCHROME P450"/>
    <property type="match status" value="1"/>
</dbReference>
<dbReference type="InterPro" id="IPR001128">
    <property type="entry name" value="Cyt_P450"/>
</dbReference>
<keyword evidence="17 22" id="KW-1207">Sterol metabolism</keyword>
<comment type="function">
    <text evidence="22">A cytochrome P450 monooxygenase that catalyzes the side-chain hydroxylation and cleavage of cholesterol to pregnenolone, the precursor of most steroid hormones. Catalyzes three sequential oxidation reactions of cholesterol, namely the hydroxylation at C22 followed with the hydroxylation at C20 to yield 20R,22R-hydroxycholesterol that is further cleaved between C20 and C22 to yield the C21-steroid pregnenolone and 4-methylpentanal. Mechanistically, uses molecular oxygen inserting one oxygen atom into a substrate and reducing the second into a water molecule. Two electrons are provided by NADPH via a two-protein mitochondrial transfer system comprising flavoprotein FDXR (adrenodoxin/ferredoxin reductase) and nonheme iron-sulfur protein FDX1 or FDX2 (adrenodoxin/ferredoxin).</text>
</comment>